<evidence type="ECO:0000256" key="4">
    <source>
        <dbReference type="SAM" id="SignalP"/>
    </source>
</evidence>
<comment type="subcellular location">
    <subcellularLocation>
        <location evidence="1">Membrane</location>
    </subcellularLocation>
</comment>
<dbReference type="PANTHER" id="PTHR12815">
    <property type="entry name" value="SORTING AND ASSEMBLY MACHINERY SAMM50 PROTEIN FAMILY MEMBER"/>
    <property type="match status" value="1"/>
</dbReference>
<dbReference type="GO" id="GO:0019867">
    <property type="term" value="C:outer membrane"/>
    <property type="evidence" value="ECO:0007669"/>
    <property type="project" value="InterPro"/>
</dbReference>
<feature type="signal peptide" evidence="4">
    <location>
        <begin position="1"/>
        <end position="29"/>
    </location>
</feature>
<keyword evidence="7" id="KW-1185">Reference proteome</keyword>
<dbReference type="PANTHER" id="PTHR12815:SF42">
    <property type="entry name" value="BACTERIAL SURFACE ANTIGEN (D15) DOMAIN-CONTAINING PROTEIN"/>
    <property type="match status" value="1"/>
</dbReference>
<keyword evidence="3" id="KW-0472">Membrane</keyword>
<feature type="chain" id="PRO_5002710376" evidence="4">
    <location>
        <begin position="30"/>
        <end position="615"/>
    </location>
</feature>
<dbReference type="EMBL" id="CP000774">
    <property type="protein sequence ID" value="ABS62007.1"/>
    <property type="molecule type" value="Genomic_DNA"/>
</dbReference>
<dbReference type="RefSeq" id="WP_011995298.1">
    <property type="nucleotide sequence ID" value="NC_009719.1"/>
</dbReference>
<organism evidence="6 7">
    <name type="scientific">Parvibaculum lavamentivorans (strain DS-1 / DSM 13023 / NCIMB 13966)</name>
    <dbReference type="NCBI Taxonomy" id="402881"/>
    <lineage>
        <taxon>Bacteria</taxon>
        <taxon>Pseudomonadati</taxon>
        <taxon>Pseudomonadota</taxon>
        <taxon>Alphaproteobacteria</taxon>
        <taxon>Hyphomicrobiales</taxon>
        <taxon>Parvibaculaceae</taxon>
        <taxon>Parvibaculum</taxon>
    </lineage>
</organism>
<protein>
    <submittedName>
        <fullName evidence="6">Surface antigen (D15)</fullName>
    </submittedName>
</protein>
<dbReference type="eggNOG" id="COG0729">
    <property type="taxonomic scope" value="Bacteria"/>
</dbReference>
<evidence type="ECO:0000256" key="2">
    <source>
        <dbReference type="ARBA" id="ARBA00022452"/>
    </source>
</evidence>
<evidence type="ECO:0000256" key="3">
    <source>
        <dbReference type="ARBA" id="ARBA00023136"/>
    </source>
</evidence>
<dbReference type="STRING" id="402881.Plav_0384"/>
<dbReference type="Gene3D" id="3.10.20.310">
    <property type="entry name" value="membrane protein fhac"/>
    <property type="match status" value="1"/>
</dbReference>
<dbReference type="InterPro" id="IPR039910">
    <property type="entry name" value="D15-like"/>
</dbReference>
<keyword evidence="4" id="KW-0732">Signal</keyword>
<dbReference type="InterPro" id="IPR000184">
    <property type="entry name" value="Bac_surfAg_D15"/>
</dbReference>
<reference evidence="6 7" key="1">
    <citation type="journal article" date="2011" name="Stand. Genomic Sci.">
        <title>Complete genome sequence of Parvibaculum lavamentivorans type strain (DS-1(T)).</title>
        <authorList>
            <person name="Schleheck D."/>
            <person name="Weiss M."/>
            <person name="Pitluck S."/>
            <person name="Bruce D."/>
            <person name="Land M.L."/>
            <person name="Han S."/>
            <person name="Saunders E."/>
            <person name="Tapia R."/>
            <person name="Detter C."/>
            <person name="Brettin T."/>
            <person name="Han J."/>
            <person name="Woyke T."/>
            <person name="Goodwin L."/>
            <person name="Pennacchio L."/>
            <person name="Nolan M."/>
            <person name="Cook A.M."/>
            <person name="Kjelleberg S."/>
            <person name="Thomas T."/>
        </authorList>
    </citation>
    <scope>NUCLEOTIDE SEQUENCE [LARGE SCALE GENOMIC DNA]</scope>
    <source>
        <strain evidence="7">DS-1 / DSM 13023 / NCIMB 13966</strain>
    </source>
</reference>
<sequence length="615" mass="67074">MRGVSRRALAMLLALGAGALWLEPTATRAADEDEASAYSWDRTEAGLDFTTEVRGRRIPDYLRDLLEDARQVRPDVQDGPPPPTTLSQLRRRAAEDAKRLEEVLASEAYYNGSVAHSVRQAAGGSFEVVYFVILGERSMIRNFDIVYSGHPEGGEGLPRTGAELGLEPGKAARAERIIELTGEAVRRLHNNGYPNGKLDRRRVTVNLTSSEADVTLYMTAGERYRFGPVLVTNEGRTDPDYVRQLTTFEGGEVYDRSEVDKTTEALRDTGLFSGISISSAEPEDGTLPQRIELTERAPRTVRLGARWSSSEGPGVRGSWEHRNLFGRAERLTLGLTIAQILQAATADFRKPDFLRPDQSLLASFEIAHEESDAYDENRVKTGVSLERVLSERWTGTAGVTFQVTETEDSNGRITYQLFGVPVTLRYDSSNDLLNPTEGIRATLGATPYFGSSDGRPTTFTKLEASGATYLSLADELVLALRGRYGLIAAEETVDVPGSTRFYAGGGGSVRGYGYQMAGPLDAQGDPTGGRSVLEANVEARYRATETIGLVAFIDGGQAFENMTPSLGDPLLWGAGLGVRYYTPIGPVRADVAIPLNKRQGVDDDFQIYVSLGQAF</sequence>
<dbReference type="KEGG" id="pla:Plav_0384"/>
<dbReference type="AlphaFoldDB" id="A7HQ24"/>
<keyword evidence="2" id="KW-1134">Transmembrane beta strand</keyword>
<dbReference type="Pfam" id="PF01103">
    <property type="entry name" value="Omp85"/>
    <property type="match status" value="1"/>
</dbReference>
<feature type="domain" description="Bacterial surface antigen (D15)" evidence="5">
    <location>
        <begin position="323"/>
        <end position="615"/>
    </location>
</feature>
<evidence type="ECO:0000259" key="5">
    <source>
        <dbReference type="Pfam" id="PF01103"/>
    </source>
</evidence>
<accession>A7HQ24</accession>
<name>A7HQ24_PARL1</name>
<evidence type="ECO:0000313" key="7">
    <source>
        <dbReference type="Proteomes" id="UP000006377"/>
    </source>
</evidence>
<keyword evidence="2" id="KW-0812">Transmembrane</keyword>
<dbReference type="Gene3D" id="2.40.160.50">
    <property type="entry name" value="membrane protein fhac: a member of the omp85/tpsb transporter family"/>
    <property type="match status" value="1"/>
</dbReference>
<evidence type="ECO:0000256" key="1">
    <source>
        <dbReference type="ARBA" id="ARBA00004370"/>
    </source>
</evidence>
<dbReference type="Proteomes" id="UP000006377">
    <property type="component" value="Chromosome"/>
</dbReference>
<proteinExistence type="predicted"/>
<dbReference type="HOGENOM" id="CLU_018618_0_1_5"/>
<evidence type="ECO:0000313" key="6">
    <source>
        <dbReference type="EMBL" id="ABS62007.1"/>
    </source>
</evidence>
<gene>
    <name evidence="6" type="ordered locus">Plav_0384</name>
</gene>